<evidence type="ECO:0000313" key="10">
    <source>
        <dbReference type="EMBL" id="ATF26558.1"/>
    </source>
</evidence>
<evidence type="ECO:0000256" key="5">
    <source>
        <dbReference type="ARBA" id="ARBA00022777"/>
    </source>
</evidence>
<dbReference type="InterPro" id="IPR027417">
    <property type="entry name" value="P-loop_NTPase"/>
</dbReference>
<dbReference type="Pfam" id="PF13614">
    <property type="entry name" value="AAA_31"/>
    <property type="match status" value="1"/>
</dbReference>
<gene>
    <name evidence="10" type="ORF">CNY62_09225</name>
</gene>
<evidence type="ECO:0000256" key="3">
    <source>
        <dbReference type="ARBA" id="ARBA00022679"/>
    </source>
</evidence>
<comment type="catalytic activity">
    <reaction evidence="8">
        <text>L-tyrosyl-[protein] + ATP = O-phospho-L-tyrosyl-[protein] + ADP + H(+)</text>
        <dbReference type="Rhea" id="RHEA:10596"/>
        <dbReference type="Rhea" id="RHEA-COMP:10136"/>
        <dbReference type="Rhea" id="RHEA-COMP:20101"/>
        <dbReference type="ChEBI" id="CHEBI:15378"/>
        <dbReference type="ChEBI" id="CHEBI:30616"/>
        <dbReference type="ChEBI" id="CHEBI:46858"/>
        <dbReference type="ChEBI" id="CHEBI:61978"/>
        <dbReference type="ChEBI" id="CHEBI:456216"/>
        <dbReference type="EC" id="2.7.10.2"/>
    </reaction>
</comment>
<evidence type="ECO:0000256" key="6">
    <source>
        <dbReference type="ARBA" id="ARBA00022840"/>
    </source>
</evidence>
<dbReference type="PANTHER" id="PTHR32309">
    <property type="entry name" value="TYROSINE-PROTEIN KINASE"/>
    <property type="match status" value="1"/>
</dbReference>
<keyword evidence="11" id="KW-1185">Reference proteome</keyword>
<dbReference type="AlphaFoldDB" id="A0A1D2KMU4"/>
<dbReference type="Gene3D" id="3.40.50.300">
    <property type="entry name" value="P-loop containing nucleotide triphosphate hydrolases"/>
    <property type="match status" value="1"/>
</dbReference>
<organism evidence="10 11">
    <name type="scientific">Brochothrix thermosphacta</name>
    <name type="common">Microbacterium thermosphactum</name>
    <dbReference type="NCBI Taxonomy" id="2756"/>
    <lineage>
        <taxon>Bacteria</taxon>
        <taxon>Bacillati</taxon>
        <taxon>Bacillota</taxon>
        <taxon>Bacilli</taxon>
        <taxon>Bacillales</taxon>
        <taxon>Listeriaceae</taxon>
        <taxon>Brochothrix</taxon>
    </lineage>
</organism>
<comment type="similarity">
    <text evidence="1">Belongs to the CpsD/CapB family.</text>
</comment>
<keyword evidence="6" id="KW-0067">ATP-binding</keyword>
<evidence type="ECO:0000256" key="4">
    <source>
        <dbReference type="ARBA" id="ARBA00022741"/>
    </source>
</evidence>
<dbReference type="PANTHER" id="PTHR32309:SF13">
    <property type="entry name" value="FERRIC ENTEROBACTIN TRANSPORT PROTEIN FEPE"/>
    <property type="match status" value="1"/>
</dbReference>
<reference evidence="10 11" key="1">
    <citation type="submission" date="2017-09" db="EMBL/GenBank/DDBJ databases">
        <title>Complete Genome Sequences of Two Strains of the Meat Spoilage Bacterium Brochothrix thermosphacta Isolated from Ground Chicken.</title>
        <authorList>
            <person name="Paoli G.C."/>
            <person name="Wijey C."/>
            <person name="Chen C.-Y."/>
            <person name="Nguyen L."/>
            <person name="Yan X."/>
            <person name="Irwin P.L."/>
        </authorList>
    </citation>
    <scope>NUCLEOTIDE SEQUENCE [LARGE SCALE GENOMIC DNA]</scope>
    <source>
        <strain evidence="10 11">BI</strain>
    </source>
</reference>
<dbReference type="EC" id="2.7.10.2" evidence="2"/>
<evidence type="ECO:0000256" key="1">
    <source>
        <dbReference type="ARBA" id="ARBA00007316"/>
    </source>
</evidence>
<proteinExistence type="inferred from homology"/>
<dbReference type="FunFam" id="3.40.50.300:FF:000527">
    <property type="entry name" value="Tyrosine-protein kinase etk"/>
    <property type="match status" value="1"/>
</dbReference>
<keyword evidence="5" id="KW-0418">Kinase</keyword>
<dbReference type="KEGG" id="bths:CNY62_09225"/>
<dbReference type="InterPro" id="IPR025669">
    <property type="entry name" value="AAA_dom"/>
</dbReference>
<evidence type="ECO:0000256" key="7">
    <source>
        <dbReference type="ARBA" id="ARBA00023137"/>
    </source>
</evidence>
<evidence type="ECO:0000256" key="2">
    <source>
        <dbReference type="ARBA" id="ARBA00011903"/>
    </source>
</evidence>
<feature type="domain" description="AAA" evidence="9">
    <location>
        <begin position="53"/>
        <end position="203"/>
    </location>
</feature>
<dbReference type="InterPro" id="IPR050445">
    <property type="entry name" value="Bact_polysacc_biosynth/exp"/>
</dbReference>
<dbReference type="OrthoDB" id="9794577at2"/>
<evidence type="ECO:0000259" key="9">
    <source>
        <dbReference type="Pfam" id="PF13614"/>
    </source>
</evidence>
<dbReference type="RefSeq" id="WP_069119211.1">
    <property type="nucleotide sequence ID" value="NZ_CP023483.1"/>
</dbReference>
<name>A0A1D2KMU4_BROTH</name>
<accession>A0A1D2KMU4</accession>
<keyword evidence="7" id="KW-0829">Tyrosine-protein kinase</keyword>
<dbReference type="NCBIfam" id="TIGR01007">
    <property type="entry name" value="eps_fam"/>
    <property type="match status" value="1"/>
</dbReference>
<dbReference type="InterPro" id="IPR005702">
    <property type="entry name" value="Wzc-like_C"/>
</dbReference>
<dbReference type="GO" id="GO:0005524">
    <property type="term" value="F:ATP binding"/>
    <property type="evidence" value="ECO:0007669"/>
    <property type="project" value="UniProtKB-KW"/>
</dbReference>
<evidence type="ECO:0000256" key="8">
    <source>
        <dbReference type="ARBA" id="ARBA00051245"/>
    </source>
</evidence>
<protein>
    <recommendedName>
        <fullName evidence="2">non-specific protein-tyrosine kinase</fullName>
        <ecNumber evidence="2">2.7.10.2</ecNumber>
    </recommendedName>
</protein>
<dbReference type="SUPFAM" id="SSF52540">
    <property type="entry name" value="P-loop containing nucleoside triphosphate hydrolases"/>
    <property type="match status" value="1"/>
</dbReference>
<dbReference type="Proteomes" id="UP000243591">
    <property type="component" value="Chromosome"/>
</dbReference>
<evidence type="ECO:0000313" key="11">
    <source>
        <dbReference type="Proteomes" id="UP000243591"/>
    </source>
</evidence>
<sequence>MRKTKIKDKKRLNIILNRENAKSIPYEQMKNIRSSIQFASTKELKSLIVTSPESGTGKSFVATNLALTYAEQGKKVLLVDTDLRRPTIHKMFGKENILGITSVLTGQETIDDCVQDTIFNSLTILTSGFLPPNPAELLESEEMKAIIKQLTTDYDIVIFDAPPVLPVVDSALLSTLVDGVIFVIRSRYTEQGAAVKAVEKIKSAGSRIIGTILNDKSSKDSGYEAEYY</sequence>
<keyword evidence="4" id="KW-0547">Nucleotide-binding</keyword>
<dbReference type="GO" id="GO:0005886">
    <property type="term" value="C:plasma membrane"/>
    <property type="evidence" value="ECO:0007669"/>
    <property type="project" value="UniProtKB-ARBA"/>
</dbReference>
<keyword evidence="3" id="KW-0808">Transferase</keyword>
<dbReference type="GO" id="GO:0004715">
    <property type="term" value="F:non-membrane spanning protein tyrosine kinase activity"/>
    <property type="evidence" value="ECO:0007669"/>
    <property type="project" value="UniProtKB-EC"/>
</dbReference>
<dbReference type="CDD" id="cd05387">
    <property type="entry name" value="BY-kinase"/>
    <property type="match status" value="1"/>
</dbReference>
<dbReference type="EMBL" id="CP023483">
    <property type="protein sequence ID" value="ATF26558.1"/>
    <property type="molecule type" value="Genomic_DNA"/>
</dbReference>
<dbReference type="GO" id="GO:0042802">
    <property type="term" value="F:identical protein binding"/>
    <property type="evidence" value="ECO:0007669"/>
    <property type="project" value="UniProtKB-ARBA"/>
</dbReference>